<keyword evidence="2" id="KW-1185">Reference proteome</keyword>
<proteinExistence type="predicted"/>
<dbReference type="AlphaFoldDB" id="A0A2S4PI87"/>
<organism evidence="1 2">
    <name type="scientific">Erysiphe pulchra</name>
    <dbReference type="NCBI Taxonomy" id="225359"/>
    <lineage>
        <taxon>Eukaryota</taxon>
        <taxon>Fungi</taxon>
        <taxon>Dikarya</taxon>
        <taxon>Ascomycota</taxon>
        <taxon>Pezizomycotina</taxon>
        <taxon>Leotiomycetes</taxon>
        <taxon>Erysiphales</taxon>
        <taxon>Erysiphaceae</taxon>
        <taxon>Erysiphe</taxon>
    </lineage>
</organism>
<evidence type="ECO:0008006" key="3">
    <source>
        <dbReference type="Google" id="ProtNLM"/>
    </source>
</evidence>
<comment type="caution">
    <text evidence="1">The sequence shown here is derived from an EMBL/GenBank/DDBJ whole genome shotgun (WGS) entry which is preliminary data.</text>
</comment>
<dbReference type="STRING" id="225359.A0A2S4PI87"/>
<feature type="non-terminal residue" evidence="1">
    <location>
        <position position="332"/>
    </location>
</feature>
<dbReference type="Proteomes" id="UP000237438">
    <property type="component" value="Unassembled WGS sequence"/>
</dbReference>
<gene>
    <name evidence="1" type="ORF">EPUL_005885</name>
</gene>
<dbReference type="OrthoDB" id="3557769at2759"/>
<evidence type="ECO:0000313" key="1">
    <source>
        <dbReference type="EMBL" id="POS81751.1"/>
    </source>
</evidence>
<accession>A0A2S4PI87</accession>
<sequence length="332" mass="37259">PTPAKAAAILQFKDLIANRFGNATVERQESWTTFIVGPLPKLVTTIDGPQDPLDGLILQEPGLASIRDDVPIRQMAWKNKSKYSNDDIGHVRIHIPSHKAHKFPFRLQLFGLAVVPTCEKCFGFHSTRTCAREYMCKLCGTKRHEGPCSKPRQCLNCKGPHDSEIFFCPARPQRRNGAFVRLSSDQLRHIRKAGHSDYLKATQTFECSLVEGEATDPLKLAHENSIDILLIQEPWTLRDLSAKRSISHPDFTTFSPLSEWHTRPRALSYVRKKQGLNPYQTAIDISSDCVQIAISGGRCRRLGVWNMYNAPINSIGAGECLKLLLETSESPD</sequence>
<name>A0A2S4PI87_9PEZI</name>
<dbReference type="Gene3D" id="3.60.10.10">
    <property type="entry name" value="Endonuclease/exonuclease/phosphatase"/>
    <property type="match status" value="1"/>
</dbReference>
<reference evidence="1 2" key="1">
    <citation type="submission" date="2017-10" db="EMBL/GenBank/DDBJ databases">
        <title>Development of genomic resources for the powdery mildew, Erysiphe pulchra.</title>
        <authorList>
            <person name="Wadl P.A."/>
            <person name="Mack B.M."/>
            <person name="Moore G."/>
            <person name="Beltz S.B."/>
        </authorList>
    </citation>
    <scope>NUCLEOTIDE SEQUENCE [LARGE SCALE GENOMIC DNA]</scope>
    <source>
        <strain evidence="1">Cflorida</strain>
    </source>
</reference>
<dbReference type="EMBL" id="PEDP01008343">
    <property type="protein sequence ID" value="POS81751.1"/>
    <property type="molecule type" value="Genomic_DNA"/>
</dbReference>
<dbReference type="InterPro" id="IPR036691">
    <property type="entry name" value="Endo/exonu/phosph_ase_sf"/>
</dbReference>
<evidence type="ECO:0000313" key="2">
    <source>
        <dbReference type="Proteomes" id="UP000237438"/>
    </source>
</evidence>
<feature type="non-terminal residue" evidence="1">
    <location>
        <position position="1"/>
    </location>
</feature>
<protein>
    <recommendedName>
        <fullName evidence="3">Endonuclease/exonuclease/phosphatase domain-containing protein</fullName>
    </recommendedName>
</protein>
<dbReference type="SUPFAM" id="SSF56219">
    <property type="entry name" value="DNase I-like"/>
    <property type="match status" value="1"/>
</dbReference>